<dbReference type="PANTHER" id="PTHR24112:SF32">
    <property type="entry name" value="CAPPING PROTEIN, ARP2_3 AND MYOSIN-I LINKER PROTEIN 2"/>
    <property type="match status" value="1"/>
</dbReference>
<accession>A0A7L0J6Q1</accession>
<evidence type="ECO:0000256" key="1">
    <source>
        <dbReference type="ARBA" id="ARBA00004236"/>
    </source>
</evidence>
<evidence type="ECO:0000256" key="9">
    <source>
        <dbReference type="SAM" id="MobiDB-lite"/>
    </source>
</evidence>
<feature type="compositionally biased region" description="Basic residues" evidence="9">
    <location>
        <begin position="1388"/>
        <end position="1400"/>
    </location>
</feature>
<dbReference type="FunFam" id="3.80.10.10:FF:000009">
    <property type="entry name" value="F-actin-uncapping protein LRRC16A isoform X1"/>
    <property type="match status" value="1"/>
</dbReference>
<dbReference type="GO" id="GO:0016477">
    <property type="term" value="P:cell migration"/>
    <property type="evidence" value="ECO:0007669"/>
    <property type="project" value="TreeGrafter"/>
</dbReference>
<dbReference type="Gene3D" id="6.10.140.1850">
    <property type="match status" value="1"/>
</dbReference>
<evidence type="ECO:0000313" key="12">
    <source>
        <dbReference type="EMBL" id="NXK40251.1"/>
    </source>
</evidence>
<dbReference type="InterPro" id="IPR031943">
    <property type="entry name" value="CARMIL_C"/>
</dbReference>
<evidence type="ECO:0000313" key="13">
    <source>
        <dbReference type="Proteomes" id="UP000520962"/>
    </source>
</evidence>
<keyword evidence="7" id="KW-0677">Repeat</keyword>
<keyword evidence="4" id="KW-1003">Cell membrane</keyword>
<comment type="similarity">
    <text evidence="3">Belongs to the CARMIL family.</text>
</comment>
<dbReference type="Proteomes" id="UP000520962">
    <property type="component" value="Unassembled WGS sequence"/>
</dbReference>
<dbReference type="InterPro" id="IPR011993">
    <property type="entry name" value="PH-like_dom_sf"/>
</dbReference>
<name>A0A7L0J6Q1_PIPCL</name>
<evidence type="ECO:0000259" key="10">
    <source>
        <dbReference type="Pfam" id="PF16000"/>
    </source>
</evidence>
<feature type="region of interest" description="Disordered" evidence="9">
    <location>
        <begin position="1354"/>
        <end position="1419"/>
    </location>
</feature>
<evidence type="ECO:0000256" key="6">
    <source>
        <dbReference type="ARBA" id="ARBA00022614"/>
    </source>
</evidence>
<protein>
    <submittedName>
        <fullName evidence="12">CARL2 protein</fullName>
    </submittedName>
</protein>
<feature type="domain" description="CARMIL C-terminal" evidence="10">
    <location>
        <begin position="804"/>
        <end position="1091"/>
    </location>
</feature>
<evidence type="ECO:0000256" key="7">
    <source>
        <dbReference type="ARBA" id="ARBA00022737"/>
    </source>
</evidence>
<dbReference type="Pfam" id="PF17888">
    <property type="entry name" value="Carm_PH"/>
    <property type="match status" value="1"/>
</dbReference>
<feature type="region of interest" description="Disordered" evidence="9">
    <location>
        <begin position="1002"/>
        <end position="1032"/>
    </location>
</feature>
<dbReference type="PANTHER" id="PTHR24112">
    <property type="entry name" value="LEUCINE-RICH REPEAT, ISOFORM F-RELATED"/>
    <property type="match status" value="1"/>
</dbReference>
<evidence type="ECO:0000256" key="3">
    <source>
        <dbReference type="ARBA" id="ARBA00007298"/>
    </source>
</evidence>
<feature type="region of interest" description="Disordered" evidence="9">
    <location>
        <begin position="1077"/>
        <end position="1201"/>
    </location>
</feature>
<keyword evidence="5" id="KW-0963">Cytoplasm</keyword>
<feature type="region of interest" description="Disordered" evidence="9">
    <location>
        <begin position="921"/>
        <end position="980"/>
    </location>
</feature>
<feature type="non-terminal residue" evidence="12">
    <location>
        <position position="1"/>
    </location>
</feature>
<proteinExistence type="inferred from homology"/>
<dbReference type="GO" id="GO:0034315">
    <property type="term" value="P:regulation of Arp2/3 complex-mediated actin nucleation"/>
    <property type="evidence" value="ECO:0007669"/>
    <property type="project" value="TreeGrafter"/>
</dbReference>
<feature type="compositionally biased region" description="Basic and acidic residues" evidence="9">
    <location>
        <begin position="1145"/>
        <end position="1167"/>
    </location>
</feature>
<evidence type="ECO:0000259" key="11">
    <source>
        <dbReference type="Pfam" id="PF17888"/>
    </source>
</evidence>
<sequence length="1419" mass="154124">MAASPGGIPAELQEGITTFLGTKKVLLVLSVQLQVKSKYDDFILVLTPWRAYVLPVMLPVRVHSSFSFLEVREMTVQEPSVVVIETDAASYTFRFMSLDDLEQVVIHVTMSLKKVFPDSSLGTLLKNCPPSLYERIQQILDSLEEMLQSSPGPCGGFSETYAALCDYNGFAFREEIQWDVDNIYHSQDCREFNLLDFSHLESRDVALSVAALSFNLWFTKLSCKDFRLNQEILEQLLYMLSKSVTLEELVLENSGLKADFVQRMAQALSSHPDSVLHTINLSGNQLEDRGIAAFSRHLEKSSKGLQSLSLARTMLTAKGMSTLCKALTDNKAIGLSLRHLDLSGNPGTLAGDDISNLQSLLRQCHSLSHLSLAGTDCPLDAVSTHGRGSWRTSGSSSTQRASPPWQLFGALVHGCHNSLIHLDLSKNVYSHRRVKTISPDIKEFFSQACALRHVSLTGTKLPAEVVRVLLQGLADNSHISDLHLDLSSCELRSAGAQVIQDLIPDASSISSLDLSDNGFDPDMVTLVLSIGRSKSIRHVSLGKNFNIKSKEGLLDVLHRIVQLTQEEDCPLQSLSVAESRLKLGTNVLLSALGSNTSLVALDISGNAMGDTGAKMLAKALQINTKLRTVVWDRNNTTAHGLLEVAQALERNYTLKSMPLPMSDVAQAYRSNPERTEQAVHKLQSCLTRNQMRQTLPAQTFRLQQGILTTSSEQMVNEICLSVQKHVDILNTCPGREVEADILCAEEAIRNANLSVSILPLLYEAGNTPYQNGKLQHKLECLTEEASQTCSREIQAIMQAVLDTAHSLCPDVVQKSGVRDQLVNAMSERICLQDHLSLSAVLDQMVTDVFSKLNEIKLSITAAAADCIVDAVLGDLTIAQCKLAESLSKQGLDLLVLLPESAEDDAAALARGKNPLDLAAEEVGSKPSGVSELEPAAGRDASGLRAHRAPPSLSPAAPPARPASTKDAEPASGSLPATQPATATGFLMDLPTAGEKLEHCTKARPRPNRRHKQPPSKPNVQPVACENSEDRSITRVDEGLEDFFAKRLITEALPPAAPETCPGSAPLAPSGSRTLKKKIGNFFAFKKPKSSRGSRCEKEPEGGPAAPRSRRSMLSDILRAPSKAGEAGKPLSKSEEGGLAAEPQGEPEHCQTPDSARRIRPKYSREGKSQSLILLSGEDEDALGVRHDKKRHLEKSEGELSSSFEQRVQVMLHRIGVTKGPAAESKKLQNKDSEIKKAGSDGDIVDSSADSPPSLKARTHSVSTDAPFRSPAAVMEPSAEPRPAWKALGRQLPAEPLGTSSDQPRRSFILSEPSGLLEPGGREGWSSSLPRLGRNVPAALPRRVSHDNRLMARLAAPRGTSRRALSVHEEQLREPECPAELGMGTVPLRLRRSPVLRHRTKHESLSEMEGEPGPSSDAEG</sequence>
<feature type="compositionally biased region" description="Pro residues" evidence="9">
    <location>
        <begin position="951"/>
        <end position="960"/>
    </location>
</feature>
<dbReference type="GO" id="GO:0005886">
    <property type="term" value="C:plasma membrane"/>
    <property type="evidence" value="ECO:0007669"/>
    <property type="project" value="UniProtKB-SubCell"/>
</dbReference>
<feature type="compositionally biased region" description="Basic and acidic residues" evidence="9">
    <location>
        <begin position="1365"/>
        <end position="1375"/>
    </location>
</feature>
<keyword evidence="8" id="KW-0472">Membrane</keyword>
<keyword evidence="6" id="KW-0433">Leucine-rich repeat</keyword>
<feature type="domain" description="CARMIL pleckstrin homology" evidence="11">
    <location>
        <begin position="25"/>
        <end position="117"/>
    </location>
</feature>
<dbReference type="GO" id="GO:0005737">
    <property type="term" value="C:cytoplasm"/>
    <property type="evidence" value="ECO:0007669"/>
    <property type="project" value="UniProtKB-SubCell"/>
</dbReference>
<dbReference type="InterPro" id="IPR032675">
    <property type="entry name" value="LRR_dom_sf"/>
</dbReference>
<dbReference type="GO" id="GO:0030027">
    <property type="term" value="C:lamellipodium"/>
    <property type="evidence" value="ECO:0007669"/>
    <property type="project" value="TreeGrafter"/>
</dbReference>
<feature type="compositionally biased region" description="Basic and acidic residues" evidence="9">
    <location>
        <begin position="1223"/>
        <end position="1239"/>
    </location>
</feature>
<evidence type="ECO:0000256" key="2">
    <source>
        <dbReference type="ARBA" id="ARBA00004496"/>
    </source>
</evidence>
<dbReference type="SMART" id="SM00368">
    <property type="entry name" value="LRR_RI"/>
    <property type="match status" value="7"/>
</dbReference>
<dbReference type="Gene3D" id="2.30.29.30">
    <property type="entry name" value="Pleckstrin-homology domain (PH domain)/Phosphotyrosine-binding domain (PTB)"/>
    <property type="match status" value="1"/>
</dbReference>
<dbReference type="InterPro" id="IPR041245">
    <property type="entry name" value="CARMIL_PH"/>
</dbReference>
<organism evidence="12 13">
    <name type="scientific">Piprites chloris</name>
    <name type="common">Wing-barred manakin</name>
    <dbReference type="NCBI Taxonomy" id="114369"/>
    <lineage>
        <taxon>Eukaryota</taxon>
        <taxon>Metazoa</taxon>
        <taxon>Chordata</taxon>
        <taxon>Craniata</taxon>
        <taxon>Vertebrata</taxon>
        <taxon>Euteleostomi</taxon>
        <taxon>Archelosauria</taxon>
        <taxon>Archosauria</taxon>
        <taxon>Dinosauria</taxon>
        <taxon>Saurischia</taxon>
        <taxon>Theropoda</taxon>
        <taxon>Coelurosauria</taxon>
        <taxon>Aves</taxon>
        <taxon>Neognathae</taxon>
        <taxon>Neoaves</taxon>
        <taxon>Telluraves</taxon>
        <taxon>Australaves</taxon>
        <taxon>Passeriformes</taxon>
        <taxon>Pipridae</taxon>
        <taxon>Piprites</taxon>
    </lineage>
</organism>
<dbReference type="InterPro" id="IPR051279">
    <property type="entry name" value="PP1-Reg/Actin-Interact_Protein"/>
</dbReference>
<evidence type="ECO:0000256" key="4">
    <source>
        <dbReference type="ARBA" id="ARBA00022475"/>
    </source>
</evidence>
<dbReference type="Gene3D" id="3.80.10.10">
    <property type="entry name" value="Ribonuclease Inhibitor"/>
    <property type="match status" value="1"/>
</dbReference>
<dbReference type="Pfam" id="PF13516">
    <property type="entry name" value="LRR_6"/>
    <property type="match status" value="2"/>
</dbReference>
<reference evidence="12 13" key="1">
    <citation type="submission" date="2019-09" db="EMBL/GenBank/DDBJ databases">
        <title>Bird 10,000 Genomes (B10K) Project - Family phase.</title>
        <authorList>
            <person name="Zhang G."/>
        </authorList>
    </citation>
    <scope>NUCLEOTIDE SEQUENCE [LARGE SCALE GENOMIC DNA]</scope>
    <source>
        <strain evidence="12">B10K-DU-007-02</strain>
        <tissue evidence="12">Mixed tissue sample</tissue>
    </source>
</reference>
<gene>
    <name evidence="12" type="primary">Carmil2</name>
    <name evidence="12" type="ORF">PIPCHL_R03522</name>
</gene>
<dbReference type="Pfam" id="PF16000">
    <property type="entry name" value="CARMIL_C"/>
    <property type="match status" value="1"/>
</dbReference>
<comment type="subcellular location">
    <subcellularLocation>
        <location evidence="1">Cell membrane</location>
    </subcellularLocation>
    <subcellularLocation>
        <location evidence="2">Cytoplasm</location>
    </subcellularLocation>
</comment>
<dbReference type="InterPro" id="IPR001611">
    <property type="entry name" value="Leu-rich_rpt"/>
</dbReference>
<keyword evidence="13" id="KW-1185">Reference proteome</keyword>
<evidence type="ECO:0000256" key="8">
    <source>
        <dbReference type="ARBA" id="ARBA00023136"/>
    </source>
</evidence>
<feature type="non-terminal residue" evidence="12">
    <location>
        <position position="1419"/>
    </location>
</feature>
<evidence type="ECO:0000256" key="5">
    <source>
        <dbReference type="ARBA" id="ARBA00022490"/>
    </source>
</evidence>
<dbReference type="SUPFAM" id="SSF52047">
    <property type="entry name" value="RNI-like"/>
    <property type="match status" value="2"/>
</dbReference>
<dbReference type="EMBL" id="VXAH01000342">
    <property type="protein sequence ID" value="NXK40251.1"/>
    <property type="molecule type" value="Genomic_DNA"/>
</dbReference>
<comment type="caution">
    <text evidence="12">The sequence shown here is derived from an EMBL/GenBank/DDBJ whole genome shotgun (WGS) entry which is preliminary data.</text>
</comment>
<feature type="compositionally biased region" description="Basic residues" evidence="9">
    <location>
        <begin position="1002"/>
        <end position="1013"/>
    </location>
</feature>
<feature type="region of interest" description="Disordered" evidence="9">
    <location>
        <begin position="1216"/>
        <end position="1334"/>
    </location>
</feature>